<organism evidence="15 16">
    <name type="scientific">Lactuca virosa</name>
    <dbReference type="NCBI Taxonomy" id="75947"/>
    <lineage>
        <taxon>Eukaryota</taxon>
        <taxon>Viridiplantae</taxon>
        <taxon>Streptophyta</taxon>
        <taxon>Embryophyta</taxon>
        <taxon>Tracheophyta</taxon>
        <taxon>Spermatophyta</taxon>
        <taxon>Magnoliopsida</taxon>
        <taxon>eudicotyledons</taxon>
        <taxon>Gunneridae</taxon>
        <taxon>Pentapetalae</taxon>
        <taxon>asterids</taxon>
        <taxon>campanulids</taxon>
        <taxon>Asterales</taxon>
        <taxon>Asteraceae</taxon>
        <taxon>Cichorioideae</taxon>
        <taxon>Cichorieae</taxon>
        <taxon>Lactucinae</taxon>
        <taxon>Lactuca</taxon>
    </lineage>
</organism>
<keyword evidence="16" id="KW-1185">Reference proteome</keyword>
<evidence type="ECO:0000256" key="11">
    <source>
        <dbReference type="ARBA" id="ARBA00023170"/>
    </source>
</evidence>
<keyword evidence="7 14" id="KW-0732">Signal</keyword>
<evidence type="ECO:0000313" key="15">
    <source>
        <dbReference type="EMBL" id="CAH1419021.1"/>
    </source>
</evidence>
<sequence>MECWALSKRNSWLYLSSMIHILMIWKAQGDCIEEERKALLDIKASHINLYDSKMDHFLPTWVDYGSSTPDDGGGNCCDWQRVNCNTTTGHVTELSLFNLRERDVYRDQFERKLWPLNVSLFLHFKELTSLNLSYNFLDKEIIKTEFAALENLEMLDLSNCQFNGTFEIQGSERVSILTKLKTLNLGSSRRFNLFDNQLSWPFPAQALSHLTNLEELDLSYRRLVGTPNIQACNSLSRLKRLESINLSGNDFNKSIISCLTALPSLKILDLSWSITSLRSSFPVKEFVKLPDLEVLLLIGNSFNGTLPMEAFASFHHLEVLDLSGNRFVGSVPSAIQALSSLRAVSFARNKLNGSVQDHGFSKLKNLHELDLSGNMLHGTLPQYFNNLSSLRFLDISSNQFTGTLVPSLFANLTSLEYVDFSHNTFEGSFSFSSFSNHSKLEVIRFSSDNDKFEVETEEPIGWIPLFQLEILELSNCYMNKTKGRVIPGFLLHQHKLRELDMSHNSLEGQFPNWLIKNNMNLEVLILRNNLFGGMPLYRNANMKWLDMSGNRMIGTIPDNIPNFFPNISNLNFSMNALSGVIPSSIGNFSKLSALDLSDNKLSGEVPNGLFTKKSSLMILKLSRNKLHGQVLSGNLSWGILNSVYLDSNHFTGKIGNKSSKENFDSLMSLDISNNLFTGMIPDWISNMSRLIELVVRNNSLEGRFPCGPTLFTFLDISQNSFSGPIPSCLNLHNMMHLHLGSNRFTGSIPNFFRNLTNVLTLDIGDNDLSGRIPKFIGELSDLRILLLRKNNFSGSIPKQLCQLSDVSLLDLSYNSLSGSIPSCLQNITGTGTGYFDFLKTTLLQIILSSSYHYGSILQDSDSTNVGVRSFRTQVEVEFTTKKLLLHYKGDILNYMTGLDLSSNKLTGEIPEELGLLTQLRALNLSHNHLTGPIPVNFSNLANIESLDLSSNGLTGTVPSQLIKLSSLSTFNVSHNNLSGRLPEMKAQFGTFTEASYEENPLLCGPPLEKKCMTTNSQVIDPRVEEDNEKWYGIDMTCFYASSGSTCFVFLLGFVALLYINPQWRTWWLHWVEVCMFTCYYFFYNSVNKFSMPFCK</sequence>
<dbReference type="SMART" id="SM00369">
    <property type="entry name" value="LRR_TYP"/>
    <property type="match status" value="9"/>
</dbReference>
<dbReference type="Pfam" id="PF00560">
    <property type="entry name" value="LRR_1"/>
    <property type="match status" value="11"/>
</dbReference>
<dbReference type="PANTHER" id="PTHR48062">
    <property type="entry name" value="RECEPTOR-LIKE PROTEIN 14"/>
    <property type="match status" value="1"/>
</dbReference>
<dbReference type="Pfam" id="PF13855">
    <property type="entry name" value="LRR_8"/>
    <property type="match status" value="1"/>
</dbReference>
<evidence type="ECO:0000313" key="16">
    <source>
        <dbReference type="Proteomes" id="UP001157418"/>
    </source>
</evidence>
<dbReference type="EMBL" id="CAKMRJ010000224">
    <property type="protein sequence ID" value="CAH1419021.1"/>
    <property type="molecule type" value="Genomic_DNA"/>
</dbReference>
<evidence type="ECO:0000256" key="10">
    <source>
        <dbReference type="ARBA" id="ARBA00023136"/>
    </source>
</evidence>
<dbReference type="InterPro" id="IPR001611">
    <property type="entry name" value="Leu-rich_rpt"/>
</dbReference>
<dbReference type="SMART" id="SM00365">
    <property type="entry name" value="LRR_SD22"/>
    <property type="match status" value="5"/>
</dbReference>
<feature type="transmembrane region" description="Helical" evidence="13">
    <location>
        <begin position="1066"/>
        <end position="1083"/>
    </location>
</feature>
<keyword evidence="10 13" id="KW-0472">Membrane</keyword>
<feature type="chain" id="PRO_5043403879" description="Leucine-rich repeat-containing N-terminal plant-type domain-containing protein" evidence="14">
    <location>
        <begin position="30"/>
        <end position="1095"/>
    </location>
</feature>
<evidence type="ECO:0000256" key="14">
    <source>
        <dbReference type="SAM" id="SignalP"/>
    </source>
</evidence>
<feature type="transmembrane region" description="Helical" evidence="13">
    <location>
        <begin position="1038"/>
        <end position="1059"/>
    </location>
</feature>
<accession>A0AAU9M0G1</accession>
<keyword evidence="8" id="KW-0677">Repeat</keyword>
<evidence type="ECO:0000256" key="12">
    <source>
        <dbReference type="ARBA" id="ARBA00023180"/>
    </source>
</evidence>
<feature type="signal peptide" evidence="14">
    <location>
        <begin position="1"/>
        <end position="29"/>
    </location>
</feature>
<evidence type="ECO:0000256" key="2">
    <source>
        <dbReference type="ARBA" id="ARBA00004236"/>
    </source>
</evidence>
<keyword evidence="12" id="KW-0325">Glycoprotein</keyword>
<evidence type="ECO:0000256" key="9">
    <source>
        <dbReference type="ARBA" id="ARBA00022989"/>
    </source>
</evidence>
<dbReference type="FunFam" id="3.80.10.10:FF:000095">
    <property type="entry name" value="LRR receptor-like serine/threonine-protein kinase GSO1"/>
    <property type="match status" value="2"/>
</dbReference>
<comment type="caution">
    <text evidence="15">The sequence shown here is derived from an EMBL/GenBank/DDBJ whole genome shotgun (WGS) entry which is preliminary data.</text>
</comment>
<protein>
    <recommendedName>
        <fullName evidence="17">Leucine-rich repeat-containing N-terminal plant-type domain-containing protein</fullName>
    </recommendedName>
</protein>
<evidence type="ECO:0000256" key="5">
    <source>
        <dbReference type="ARBA" id="ARBA00022614"/>
    </source>
</evidence>
<dbReference type="PRINTS" id="PR00019">
    <property type="entry name" value="LEURICHRPT"/>
</dbReference>
<evidence type="ECO:0000256" key="4">
    <source>
        <dbReference type="ARBA" id="ARBA00022475"/>
    </source>
</evidence>
<evidence type="ECO:0000256" key="8">
    <source>
        <dbReference type="ARBA" id="ARBA00022737"/>
    </source>
</evidence>
<dbReference type="InterPro" id="IPR003591">
    <property type="entry name" value="Leu-rich_rpt_typical-subtyp"/>
</dbReference>
<evidence type="ECO:0000256" key="13">
    <source>
        <dbReference type="SAM" id="Phobius"/>
    </source>
</evidence>
<comment type="subcellular location">
    <subcellularLocation>
        <location evidence="2">Cell membrane</location>
    </subcellularLocation>
    <subcellularLocation>
        <location evidence="1">Membrane</location>
        <topology evidence="1">Single-pass membrane protein</topology>
    </subcellularLocation>
</comment>
<evidence type="ECO:0000256" key="1">
    <source>
        <dbReference type="ARBA" id="ARBA00004167"/>
    </source>
</evidence>
<dbReference type="SUPFAM" id="SSF52058">
    <property type="entry name" value="L domain-like"/>
    <property type="match status" value="4"/>
</dbReference>
<evidence type="ECO:0008006" key="17">
    <source>
        <dbReference type="Google" id="ProtNLM"/>
    </source>
</evidence>
<keyword evidence="11" id="KW-0675">Receptor</keyword>
<dbReference type="GO" id="GO:0051707">
    <property type="term" value="P:response to other organism"/>
    <property type="evidence" value="ECO:0007669"/>
    <property type="project" value="UniProtKB-ARBA"/>
</dbReference>
<evidence type="ECO:0000256" key="6">
    <source>
        <dbReference type="ARBA" id="ARBA00022692"/>
    </source>
</evidence>
<evidence type="ECO:0000256" key="3">
    <source>
        <dbReference type="ARBA" id="ARBA00009592"/>
    </source>
</evidence>
<dbReference type="InterPro" id="IPR032675">
    <property type="entry name" value="LRR_dom_sf"/>
</dbReference>
<keyword evidence="5" id="KW-0433">Leucine-rich repeat</keyword>
<dbReference type="GO" id="GO:0005886">
    <property type="term" value="C:plasma membrane"/>
    <property type="evidence" value="ECO:0007669"/>
    <property type="project" value="UniProtKB-SubCell"/>
</dbReference>
<keyword evidence="6 13" id="KW-0812">Transmembrane</keyword>
<keyword evidence="4" id="KW-1003">Cell membrane</keyword>
<dbReference type="InterPro" id="IPR051502">
    <property type="entry name" value="RLP_Defense_Trigger"/>
</dbReference>
<dbReference type="FunFam" id="3.80.10.10:FF:000041">
    <property type="entry name" value="LRR receptor-like serine/threonine-protein kinase ERECTA"/>
    <property type="match status" value="1"/>
</dbReference>
<dbReference type="Proteomes" id="UP001157418">
    <property type="component" value="Unassembled WGS sequence"/>
</dbReference>
<reference evidence="15 16" key="1">
    <citation type="submission" date="2022-01" db="EMBL/GenBank/DDBJ databases">
        <authorList>
            <person name="Xiong W."/>
            <person name="Schranz E."/>
        </authorList>
    </citation>
    <scope>NUCLEOTIDE SEQUENCE [LARGE SCALE GENOMIC DNA]</scope>
</reference>
<dbReference type="Gene3D" id="3.80.10.10">
    <property type="entry name" value="Ribonuclease Inhibitor"/>
    <property type="match status" value="3"/>
</dbReference>
<name>A0AAU9M0G1_9ASTR</name>
<dbReference type="AlphaFoldDB" id="A0AAU9M0G1"/>
<dbReference type="FunFam" id="3.80.10.10:FF:000213">
    <property type="entry name" value="Tyrosine-sulfated glycopeptide receptor 1"/>
    <property type="match status" value="1"/>
</dbReference>
<evidence type="ECO:0000256" key="7">
    <source>
        <dbReference type="ARBA" id="ARBA00022729"/>
    </source>
</evidence>
<gene>
    <name evidence="15" type="ORF">LVIROSA_LOCUS6583</name>
</gene>
<keyword evidence="9 13" id="KW-1133">Transmembrane helix</keyword>
<proteinExistence type="inferred from homology"/>
<comment type="similarity">
    <text evidence="3">Belongs to the RLP family.</text>
</comment>
<dbReference type="PANTHER" id="PTHR48062:SF21">
    <property type="entry name" value="RECEPTOR-LIKE PROTEIN 12"/>
    <property type="match status" value="1"/>
</dbReference>
<dbReference type="GO" id="GO:0006952">
    <property type="term" value="P:defense response"/>
    <property type="evidence" value="ECO:0007669"/>
    <property type="project" value="UniProtKB-ARBA"/>
</dbReference>